<dbReference type="SUPFAM" id="SSF53720">
    <property type="entry name" value="ALDH-like"/>
    <property type="match status" value="1"/>
</dbReference>
<reference evidence="5" key="1">
    <citation type="submission" date="2022-01" db="EMBL/GenBank/DDBJ databases">
        <authorList>
            <person name="Wang Y."/>
        </authorList>
    </citation>
    <scope>NUCLEOTIDE SEQUENCE</scope>
    <source>
        <strain evidence="5">WB101</strain>
    </source>
</reference>
<dbReference type="InterPro" id="IPR016163">
    <property type="entry name" value="Ald_DH_C"/>
</dbReference>
<sequence>MTRGENFINGTWREGGNGTLDMINPSYDSKIGEIARSSEADVNDAVSAARDAYNGEWGSTDAVERGRYLHRISQILDDHADELAELESKDTGKPLSQAKGDAKLIARYFEFYAGAADKLHGETIPYQNGYTVYTQRVPYGVTGHIIPWNYPLQMTGRTLAPSLAVGNSVVFKPAEDACLAVVRAFELIDDVDLPAGSINLVTGTGEEAGSALANHPGIDKLSFTGSPRVGAQVMKQSADHIRPVVLELGGKSPQVIFEDADVDDALPVVVNAIIQNAGQTCSAGSRLVIHRDIHDSFIDRLIERFNSITVDVAEKDPDIGPIINKKQLERIEKFVNSAVEGGAEILARSQKPKGDGYFYPPTLLGSIDNNSDIAQKEVFGPVLTVHTFQDEKEAIQIANNVEYGLVGAVWTRDNGRAHRVSNAIRAGQVYVNGYGAGGGVELPFGGMKKSGFGREKGFEAMHDFSVVKTTVINHG</sequence>
<dbReference type="InterPro" id="IPR029510">
    <property type="entry name" value="Ald_DH_CS_GLU"/>
</dbReference>
<dbReference type="Gene3D" id="3.40.605.10">
    <property type="entry name" value="Aldehyde Dehydrogenase, Chain A, domain 1"/>
    <property type="match status" value="1"/>
</dbReference>
<accession>A0ABS9KCP4</accession>
<dbReference type="PROSITE" id="PS00687">
    <property type="entry name" value="ALDEHYDE_DEHYDR_GLU"/>
    <property type="match status" value="1"/>
</dbReference>
<evidence type="ECO:0000256" key="2">
    <source>
        <dbReference type="PROSITE-ProRule" id="PRU10007"/>
    </source>
</evidence>
<feature type="domain" description="Aldehyde dehydrogenase" evidence="4">
    <location>
        <begin position="12"/>
        <end position="469"/>
    </location>
</feature>
<keyword evidence="6" id="KW-1185">Reference proteome</keyword>
<dbReference type="CDD" id="cd07109">
    <property type="entry name" value="ALDH_AAS00426"/>
    <property type="match status" value="1"/>
</dbReference>
<dbReference type="RefSeq" id="WP_237853453.1">
    <property type="nucleotide sequence ID" value="NZ_JAKLWS010000008.1"/>
</dbReference>
<keyword evidence="1 3" id="KW-0560">Oxidoreductase</keyword>
<name>A0ABS9KCP4_9BACT</name>
<comment type="similarity">
    <text evidence="3">Belongs to the aldehyde dehydrogenase family.</text>
</comment>
<proteinExistence type="inferred from homology"/>
<dbReference type="InterPro" id="IPR016162">
    <property type="entry name" value="Ald_DH_N"/>
</dbReference>
<protein>
    <submittedName>
        <fullName evidence="5">Aldehyde dehydrogenase family protein</fullName>
    </submittedName>
</protein>
<dbReference type="InterPro" id="IPR016161">
    <property type="entry name" value="Ald_DH/histidinol_DH"/>
</dbReference>
<evidence type="ECO:0000313" key="6">
    <source>
        <dbReference type="Proteomes" id="UP001165366"/>
    </source>
</evidence>
<dbReference type="Pfam" id="PF00171">
    <property type="entry name" value="Aldedh"/>
    <property type="match status" value="1"/>
</dbReference>
<evidence type="ECO:0000259" key="4">
    <source>
        <dbReference type="Pfam" id="PF00171"/>
    </source>
</evidence>
<feature type="active site" evidence="2">
    <location>
        <position position="247"/>
    </location>
</feature>
<evidence type="ECO:0000256" key="3">
    <source>
        <dbReference type="RuleBase" id="RU003345"/>
    </source>
</evidence>
<organism evidence="5 6">
    <name type="scientific">Rhodohalobacter sulfatireducens</name>
    <dbReference type="NCBI Taxonomy" id="2911366"/>
    <lineage>
        <taxon>Bacteria</taxon>
        <taxon>Pseudomonadati</taxon>
        <taxon>Balneolota</taxon>
        <taxon>Balneolia</taxon>
        <taxon>Balneolales</taxon>
        <taxon>Balneolaceae</taxon>
        <taxon>Rhodohalobacter</taxon>
    </lineage>
</organism>
<dbReference type="InterPro" id="IPR015590">
    <property type="entry name" value="Aldehyde_DH_dom"/>
</dbReference>
<dbReference type="Gene3D" id="3.40.309.10">
    <property type="entry name" value="Aldehyde Dehydrogenase, Chain A, domain 2"/>
    <property type="match status" value="1"/>
</dbReference>
<dbReference type="PANTHER" id="PTHR11699">
    <property type="entry name" value="ALDEHYDE DEHYDROGENASE-RELATED"/>
    <property type="match status" value="1"/>
</dbReference>
<comment type="caution">
    <text evidence="5">The sequence shown here is derived from an EMBL/GenBank/DDBJ whole genome shotgun (WGS) entry which is preliminary data.</text>
</comment>
<gene>
    <name evidence="5" type="ORF">L6773_08560</name>
</gene>
<evidence type="ECO:0000313" key="5">
    <source>
        <dbReference type="EMBL" id="MCG2588613.1"/>
    </source>
</evidence>
<evidence type="ECO:0000256" key="1">
    <source>
        <dbReference type="ARBA" id="ARBA00023002"/>
    </source>
</evidence>
<dbReference type="EMBL" id="JAKLWS010000008">
    <property type="protein sequence ID" value="MCG2588613.1"/>
    <property type="molecule type" value="Genomic_DNA"/>
</dbReference>
<reference evidence="5" key="2">
    <citation type="submission" date="2024-05" db="EMBL/GenBank/DDBJ databases">
        <title>Rhodohalobacter halophilus gen. nov., sp. nov., a moderately halophilic member of the family Balneolaceae.</title>
        <authorList>
            <person name="Xia J."/>
        </authorList>
    </citation>
    <scope>NUCLEOTIDE SEQUENCE</scope>
    <source>
        <strain evidence="5">WB101</strain>
    </source>
</reference>
<dbReference type="Proteomes" id="UP001165366">
    <property type="component" value="Unassembled WGS sequence"/>
</dbReference>